<dbReference type="Proteomes" id="UP000054560">
    <property type="component" value="Unassembled WGS sequence"/>
</dbReference>
<keyword evidence="1" id="KW-0812">Transmembrane</keyword>
<dbReference type="RefSeq" id="XP_014148658.1">
    <property type="nucleotide sequence ID" value="XM_014293183.1"/>
</dbReference>
<organism evidence="2 3">
    <name type="scientific">Sphaeroforma arctica JP610</name>
    <dbReference type="NCBI Taxonomy" id="667725"/>
    <lineage>
        <taxon>Eukaryota</taxon>
        <taxon>Ichthyosporea</taxon>
        <taxon>Ichthyophonida</taxon>
        <taxon>Sphaeroforma</taxon>
    </lineage>
</organism>
<evidence type="ECO:0000313" key="2">
    <source>
        <dbReference type="EMBL" id="KNC74756.1"/>
    </source>
</evidence>
<dbReference type="EMBL" id="KQ244115">
    <property type="protein sequence ID" value="KNC74756.1"/>
    <property type="molecule type" value="Genomic_DNA"/>
</dbReference>
<name>A0A0L0FE60_9EUKA</name>
<reference evidence="2 3" key="1">
    <citation type="submission" date="2011-02" db="EMBL/GenBank/DDBJ databases">
        <title>The Genome Sequence of Sphaeroforma arctica JP610.</title>
        <authorList>
            <consortium name="The Broad Institute Genome Sequencing Platform"/>
            <person name="Russ C."/>
            <person name="Cuomo C."/>
            <person name="Young S.K."/>
            <person name="Zeng Q."/>
            <person name="Gargeya S."/>
            <person name="Alvarado L."/>
            <person name="Berlin A."/>
            <person name="Chapman S.B."/>
            <person name="Chen Z."/>
            <person name="Freedman E."/>
            <person name="Gellesch M."/>
            <person name="Goldberg J."/>
            <person name="Griggs A."/>
            <person name="Gujja S."/>
            <person name="Heilman E."/>
            <person name="Heiman D."/>
            <person name="Howarth C."/>
            <person name="Mehta T."/>
            <person name="Neiman D."/>
            <person name="Pearson M."/>
            <person name="Roberts A."/>
            <person name="Saif S."/>
            <person name="Shea T."/>
            <person name="Shenoy N."/>
            <person name="Sisk P."/>
            <person name="Stolte C."/>
            <person name="Sykes S."/>
            <person name="White J."/>
            <person name="Yandava C."/>
            <person name="Burger G."/>
            <person name="Gray M.W."/>
            <person name="Holland P.W.H."/>
            <person name="King N."/>
            <person name="Lang F.B.F."/>
            <person name="Roger A.J."/>
            <person name="Ruiz-Trillo I."/>
            <person name="Haas B."/>
            <person name="Nusbaum C."/>
            <person name="Birren B."/>
        </authorList>
    </citation>
    <scope>NUCLEOTIDE SEQUENCE [LARGE SCALE GENOMIC DNA]</scope>
    <source>
        <strain evidence="2 3">JP610</strain>
    </source>
</reference>
<evidence type="ECO:0000313" key="3">
    <source>
        <dbReference type="Proteomes" id="UP000054560"/>
    </source>
</evidence>
<evidence type="ECO:0000256" key="1">
    <source>
        <dbReference type="SAM" id="Phobius"/>
    </source>
</evidence>
<feature type="transmembrane region" description="Helical" evidence="1">
    <location>
        <begin position="12"/>
        <end position="32"/>
    </location>
</feature>
<dbReference type="SUPFAM" id="SSF103473">
    <property type="entry name" value="MFS general substrate transporter"/>
    <property type="match status" value="1"/>
</dbReference>
<gene>
    <name evidence="2" type="ORF">SARC_12705</name>
</gene>
<keyword evidence="1" id="KW-1133">Transmembrane helix</keyword>
<keyword evidence="3" id="KW-1185">Reference proteome</keyword>
<protein>
    <submittedName>
        <fullName evidence="2">Uncharacterized protein</fullName>
    </submittedName>
</protein>
<sequence length="151" mass="16761">MTCVPRKLRSFAASFATMMYHLFGYFAGPTVIGGVADAYDGVQWGMRVCMSASGFGVVLFGLAWHFSVRQLKETRYLHGTKNMPQSDKKIVSMSNDKFDALSVTSDSTDTPHADDEISKQMMARSPSSPTLARHRNEKKFLDINVISAKNI</sequence>
<dbReference type="AlphaFoldDB" id="A0A0L0FE60"/>
<accession>A0A0L0FE60</accession>
<keyword evidence="1" id="KW-0472">Membrane</keyword>
<dbReference type="GeneID" id="25913209"/>
<dbReference type="InterPro" id="IPR036259">
    <property type="entry name" value="MFS_trans_sf"/>
</dbReference>
<proteinExistence type="predicted"/>
<feature type="transmembrane region" description="Helical" evidence="1">
    <location>
        <begin position="44"/>
        <end position="66"/>
    </location>
</feature>